<keyword evidence="5 6" id="KW-0472">Membrane</keyword>
<dbReference type="Pfam" id="PF00083">
    <property type="entry name" value="Sugar_tr"/>
    <property type="match status" value="1"/>
</dbReference>
<evidence type="ECO:0000256" key="4">
    <source>
        <dbReference type="ARBA" id="ARBA00022989"/>
    </source>
</evidence>
<feature type="transmembrane region" description="Helical" evidence="6">
    <location>
        <begin position="279"/>
        <end position="296"/>
    </location>
</feature>
<dbReference type="OrthoDB" id="9803985at2"/>
<feature type="transmembrane region" description="Helical" evidence="6">
    <location>
        <begin position="86"/>
        <end position="111"/>
    </location>
</feature>
<feature type="transmembrane region" description="Helical" evidence="6">
    <location>
        <begin position="340"/>
        <end position="359"/>
    </location>
</feature>
<dbReference type="GO" id="GO:0022857">
    <property type="term" value="F:transmembrane transporter activity"/>
    <property type="evidence" value="ECO:0007669"/>
    <property type="project" value="InterPro"/>
</dbReference>
<evidence type="ECO:0000256" key="2">
    <source>
        <dbReference type="ARBA" id="ARBA00022448"/>
    </source>
</evidence>
<feature type="transmembrane region" description="Helical" evidence="6">
    <location>
        <begin position="302"/>
        <end position="319"/>
    </location>
</feature>
<dbReference type="SUPFAM" id="SSF103473">
    <property type="entry name" value="MFS general substrate transporter"/>
    <property type="match status" value="1"/>
</dbReference>
<name>A0A1Q8QZT2_9FIRM</name>
<dbReference type="PANTHER" id="PTHR23518">
    <property type="entry name" value="C-METHYLTRANSFERASE"/>
    <property type="match status" value="1"/>
</dbReference>
<feature type="domain" description="Major facilitator superfamily (MFS) profile" evidence="7">
    <location>
        <begin position="17"/>
        <end position="393"/>
    </location>
</feature>
<comment type="subcellular location">
    <subcellularLocation>
        <location evidence="1">Cell membrane</location>
        <topology evidence="1">Multi-pass membrane protein</topology>
    </subcellularLocation>
</comment>
<dbReference type="GO" id="GO:0005886">
    <property type="term" value="C:plasma membrane"/>
    <property type="evidence" value="ECO:0007669"/>
    <property type="project" value="UniProtKB-SubCell"/>
</dbReference>
<keyword evidence="3 6" id="KW-0812">Transmembrane</keyword>
<dbReference type="Proteomes" id="UP000186102">
    <property type="component" value="Unassembled WGS sequence"/>
</dbReference>
<dbReference type="CDD" id="cd17370">
    <property type="entry name" value="MFS_MJ1317_like"/>
    <property type="match status" value="1"/>
</dbReference>
<protein>
    <recommendedName>
        <fullName evidence="7">Major facilitator superfamily (MFS) profile domain-containing protein</fullName>
    </recommendedName>
</protein>
<feature type="transmembrane region" description="Helical" evidence="6">
    <location>
        <begin position="175"/>
        <end position="194"/>
    </location>
</feature>
<sequence>MSIEKEAKEKIIGIDRNIFFVGITSFLTDTTTKMIYAIMPLFLMTLGATKTELSLIEGIAESTASVLKALSGWWSDKIGKNKPFMIIGYTFTAILSPLFALVTSPLQVLLIRFTERVGKGIRTAPRDSLVAASSEEDTKGRGFGFHKAMDNSGAILGPLLAFGILGVFPGDYRRVFVFAAIPGLFGLISIIFFVKEAKRDKEEILGKIALKDFSKKYYFFLGVIFLFTLGNSTDALLLVKASDLGIQATYIPIIYLIFNSVSVIFAVPAGILSDKIGRERLIIFGYLLYSLIYFGFGRTNSQVVLIMLFALYGLYSAATDGVQKALVSDLIDKNKRGTGLGIYNCLIGVTLLPASVIAGLLYDKINNRAPFYYGSIMALVAAVFMMIFYTKGLGPVKKVKKHNMKGD</sequence>
<dbReference type="InterPro" id="IPR005828">
    <property type="entry name" value="MFS_sugar_transport-like"/>
</dbReference>
<keyword evidence="2" id="KW-0813">Transport</keyword>
<dbReference type="STRING" id="1888891.DSOL_1335"/>
<dbReference type="InterPro" id="IPR036259">
    <property type="entry name" value="MFS_trans_sf"/>
</dbReference>
<evidence type="ECO:0000259" key="7">
    <source>
        <dbReference type="PROSITE" id="PS50850"/>
    </source>
</evidence>
<feature type="transmembrane region" description="Helical" evidence="6">
    <location>
        <begin position="151"/>
        <end position="169"/>
    </location>
</feature>
<dbReference type="EMBL" id="MLBF01000006">
    <property type="protein sequence ID" value="OLN32889.1"/>
    <property type="molecule type" value="Genomic_DNA"/>
</dbReference>
<dbReference type="RefSeq" id="WP_075364064.1">
    <property type="nucleotide sequence ID" value="NZ_MLBF01000006.1"/>
</dbReference>
<keyword evidence="9" id="KW-1185">Reference proteome</keyword>
<dbReference type="Gene3D" id="1.20.1250.20">
    <property type="entry name" value="MFS general substrate transporter like domains"/>
    <property type="match status" value="2"/>
</dbReference>
<dbReference type="AlphaFoldDB" id="A0A1Q8QZT2"/>
<feature type="transmembrane region" description="Helical" evidence="6">
    <location>
        <begin position="217"/>
        <end position="238"/>
    </location>
</feature>
<reference evidence="8 9" key="1">
    <citation type="submission" date="2016-09" db="EMBL/GenBank/DDBJ databases">
        <title>Complete genome of Desulfosporosinus sp. OL.</title>
        <authorList>
            <person name="Mardanov A."/>
            <person name="Beletsky A."/>
            <person name="Panova A."/>
            <person name="Karnachuk O."/>
            <person name="Ravin N."/>
        </authorList>
    </citation>
    <scope>NUCLEOTIDE SEQUENCE [LARGE SCALE GENOMIC DNA]</scope>
    <source>
        <strain evidence="8 9">OL</strain>
    </source>
</reference>
<evidence type="ECO:0000256" key="3">
    <source>
        <dbReference type="ARBA" id="ARBA00022692"/>
    </source>
</evidence>
<organism evidence="8 9">
    <name type="scientific">Desulfosporosinus metallidurans</name>
    <dbReference type="NCBI Taxonomy" id="1888891"/>
    <lineage>
        <taxon>Bacteria</taxon>
        <taxon>Bacillati</taxon>
        <taxon>Bacillota</taxon>
        <taxon>Clostridia</taxon>
        <taxon>Eubacteriales</taxon>
        <taxon>Desulfitobacteriaceae</taxon>
        <taxon>Desulfosporosinus</taxon>
    </lineage>
</organism>
<dbReference type="InterPro" id="IPR011701">
    <property type="entry name" value="MFS"/>
</dbReference>
<gene>
    <name evidence="8" type="ORF">DSOL_1335</name>
</gene>
<feature type="transmembrane region" description="Helical" evidence="6">
    <location>
        <begin position="250"/>
        <end position="272"/>
    </location>
</feature>
<dbReference type="InterPro" id="IPR020846">
    <property type="entry name" value="MFS_dom"/>
</dbReference>
<accession>A0A1Q8QZT2</accession>
<dbReference type="PANTHER" id="PTHR23518:SF2">
    <property type="entry name" value="MAJOR FACILITATOR SUPERFAMILY TRANSPORTER"/>
    <property type="match status" value="1"/>
</dbReference>
<proteinExistence type="predicted"/>
<comment type="caution">
    <text evidence="8">The sequence shown here is derived from an EMBL/GenBank/DDBJ whole genome shotgun (WGS) entry which is preliminary data.</text>
</comment>
<dbReference type="PROSITE" id="PS50850">
    <property type="entry name" value="MFS"/>
    <property type="match status" value="1"/>
</dbReference>
<feature type="transmembrane region" description="Helical" evidence="6">
    <location>
        <begin position="371"/>
        <end position="390"/>
    </location>
</feature>
<evidence type="ECO:0000313" key="8">
    <source>
        <dbReference type="EMBL" id="OLN32889.1"/>
    </source>
</evidence>
<evidence type="ECO:0000256" key="6">
    <source>
        <dbReference type="SAM" id="Phobius"/>
    </source>
</evidence>
<evidence type="ECO:0000256" key="1">
    <source>
        <dbReference type="ARBA" id="ARBA00004651"/>
    </source>
</evidence>
<feature type="transmembrane region" description="Helical" evidence="6">
    <location>
        <begin position="18"/>
        <end position="43"/>
    </location>
</feature>
<keyword evidence="4 6" id="KW-1133">Transmembrane helix</keyword>
<evidence type="ECO:0000313" key="9">
    <source>
        <dbReference type="Proteomes" id="UP000186102"/>
    </source>
</evidence>
<dbReference type="Pfam" id="PF07690">
    <property type="entry name" value="MFS_1"/>
    <property type="match status" value="1"/>
</dbReference>
<evidence type="ECO:0000256" key="5">
    <source>
        <dbReference type="ARBA" id="ARBA00023136"/>
    </source>
</evidence>